<accession>A0AAE1M892</accession>
<comment type="caution">
    <text evidence="1">The sequence shown here is derived from an EMBL/GenBank/DDBJ whole genome shotgun (WGS) entry which is preliminary data.</text>
</comment>
<dbReference type="EMBL" id="JAWXYG010000013">
    <property type="protein sequence ID" value="KAK4255534.1"/>
    <property type="molecule type" value="Genomic_DNA"/>
</dbReference>
<name>A0AAE1M892_9FABA</name>
<reference evidence="1" key="1">
    <citation type="submission" date="2023-10" db="EMBL/GenBank/DDBJ databases">
        <title>Chromosome-level genome of the transformable northern wattle, Acacia crassicarpa.</title>
        <authorList>
            <person name="Massaro I."/>
            <person name="Sinha N.R."/>
            <person name="Poethig S."/>
            <person name="Leichty A.R."/>
        </authorList>
    </citation>
    <scope>NUCLEOTIDE SEQUENCE</scope>
    <source>
        <strain evidence="1">Acra3RX</strain>
        <tissue evidence="1">Leaf</tissue>
    </source>
</reference>
<evidence type="ECO:0000313" key="2">
    <source>
        <dbReference type="Proteomes" id="UP001293593"/>
    </source>
</evidence>
<dbReference type="Proteomes" id="UP001293593">
    <property type="component" value="Unassembled WGS sequence"/>
</dbReference>
<sequence>MVFGCGGGVTGLAPAVRPVFFFEPAASGRAEFVAQPYPLSVDVKTKIGSAASSDSDSSSVVDCQPKKVIINLDLNLAPPSED</sequence>
<evidence type="ECO:0000313" key="1">
    <source>
        <dbReference type="EMBL" id="KAK4255534.1"/>
    </source>
</evidence>
<dbReference type="AlphaFoldDB" id="A0AAE1M892"/>
<organism evidence="1 2">
    <name type="scientific">Acacia crassicarpa</name>
    <name type="common">northern wattle</name>
    <dbReference type="NCBI Taxonomy" id="499986"/>
    <lineage>
        <taxon>Eukaryota</taxon>
        <taxon>Viridiplantae</taxon>
        <taxon>Streptophyta</taxon>
        <taxon>Embryophyta</taxon>
        <taxon>Tracheophyta</taxon>
        <taxon>Spermatophyta</taxon>
        <taxon>Magnoliopsida</taxon>
        <taxon>eudicotyledons</taxon>
        <taxon>Gunneridae</taxon>
        <taxon>Pentapetalae</taxon>
        <taxon>rosids</taxon>
        <taxon>fabids</taxon>
        <taxon>Fabales</taxon>
        <taxon>Fabaceae</taxon>
        <taxon>Caesalpinioideae</taxon>
        <taxon>mimosoid clade</taxon>
        <taxon>Acacieae</taxon>
        <taxon>Acacia</taxon>
    </lineage>
</organism>
<keyword evidence="2" id="KW-1185">Reference proteome</keyword>
<gene>
    <name evidence="1" type="ORF">QN277_008522</name>
</gene>
<proteinExistence type="predicted"/>
<protein>
    <submittedName>
        <fullName evidence="1">Uncharacterized protein</fullName>
    </submittedName>
</protein>